<gene>
    <name evidence="1" type="ORF">g.2931</name>
</gene>
<dbReference type="Gene3D" id="3.60.10.10">
    <property type="entry name" value="Endonuclease/exonuclease/phosphatase"/>
    <property type="match status" value="1"/>
</dbReference>
<proteinExistence type="predicted"/>
<evidence type="ECO:0000313" key="1">
    <source>
        <dbReference type="EMBL" id="JAT23012.1"/>
    </source>
</evidence>
<protein>
    <recommendedName>
        <fullName evidence="2">Endonuclease/exonuclease/phosphatase domain-containing protein</fullName>
    </recommendedName>
</protein>
<organism evidence="1">
    <name type="scientific">Graphocephala atropunctata</name>
    <dbReference type="NCBI Taxonomy" id="36148"/>
    <lineage>
        <taxon>Eukaryota</taxon>
        <taxon>Metazoa</taxon>
        <taxon>Ecdysozoa</taxon>
        <taxon>Arthropoda</taxon>
        <taxon>Hexapoda</taxon>
        <taxon>Insecta</taxon>
        <taxon>Pterygota</taxon>
        <taxon>Neoptera</taxon>
        <taxon>Paraneoptera</taxon>
        <taxon>Hemiptera</taxon>
        <taxon>Auchenorrhyncha</taxon>
        <taxon>Membracoidea</taxon>
        <taxon>Cicadellidae</taxon>
        <taxon>Cicadellinae</taxon>
        <taxon>Cicadellini</taxon>
        <taxon>Graphocephala</taxon>
    </lineage>
</organism>
<feature type="non-terminal residue" evidence="1">
    <location>
        <position position="134"/>
    </location>
</feature>
<dbReference type="AlphaFoldDB" id="A0A1B6LH24"/>
<dbReference type="EMBL" id="GEBQ01016965">
    <property type="protein sequence ID" value="JAT23012.1"/>
    <property type="molecule type" value="Transcribed_RNA"/>
</dbReference>
<accession>A0A1B6LH24</accession>
<sequence>NSRGGSCILVHKNLDSKSRLDLSFLNEEGVFEGAFIEIDSMKCVIISIYRSPGYNTSNAFLSKLKILFKKLEKESKNKKIIIASDFNINLMANDSLTISFQEMINHFGFTFNNKEPSRITNSSSSCIGNILTSK</sequence>
<feature type="non-terminal residue" evidence="1">
    <location>
        <position position="1"/>
    </location>
</feature>
<name>A0A1B6LH24_9HEMI</name>
<dbReference type="PANTHER" id="PTHR33776:SF4">
    <property type="entry name" value="ENDONUCLEASE_EXONUCLEASE_PHOSPHATASE DOMAIN-CONTAINING PROTEIN"/>
    <property type="match status" value="1"/>
</dbReference>
<dbReference type="InterPro" id="IPR036691">
    <property type="entry name" value="Endo/exonu/phosph_ase_sf"/>
</dbReference>
<evidence type="ECO:0008006" key="2">
    <source>
        <dbReference type="Google" id="ProtNLM"/>
    </source>
</evidence>
<dbReference type="SUPFAM" id="SSF56219">
    <property type="entry name" value="DNase I-like"/>
    <property type="match status" value="1"/>
</dbReference>
<reference evidence="1" key="1">
    <citation type="submission" date="2015-11" db="EMBL/GenBank/DDBJ databases">
        <title>De novo transcriptome assembly of four potential Pierce s Disease insect vectors from Arizona vineyards.</title>
        <authorList>
            <person name="Tassone E.E."/>
        </authorList>
    </citation>
    <scope>NUCLEOTIDE SEQUENCE</scope>
</reference>
<dbReference type="PANTHER" id="PTHR33776">
    <property type="entry name" value="ENDO/EXONUCLEASE/PHOSPHATASE DOMAIN-CONTAINING PROTEIN"/>
    <property type="match status" value="1"/>
</dbReference>